<gene>
    <name evidence="8" type="primary">vex3_2</name>
    <name evidence="8" type="ORF">K040078D81_46310</name>
</gene>
<feature type="transmembrane region" description="Helical" evidence="6">
    <location>
        <begin position="307"/>
        <end position="327"/>
    </location>
</feature>
<feature type="domain" description="ABC3 transporter permease C-terminal" evidence="7">
    <location>
        <begin position="310"/>
        <end position="436"/>
    </location>
</feature>
<keyword evidence="9" id="KW-1185">Reference proteome</keyword>
<protein>
    <submittedName>
        <fullName evidence="8">ABC transporter permease subunit Vex3</fullName>
    </submittedName>
</protein>
<proteinExistence type="predicted"/>
<dbReference type="EMBL" id="BAABYW010000001">
    <property type="protein sequence ID" value="GAA6410514.1"/>
    <property type="molecule type" value="Genomic_DNA"/>
</dbReference>
<evidence type="ECO:0000256" key="1">
    <source>
        <dbReference type="ARBA" id="ARBA00004651"/>
    </source>
</evidence>
<evidence type="ECO:0000259" key="7">
    <source>
        <dbReference type="Pfam" id="PF02687"/>
    </source>
</evidence>
<feature type="transmembrane region" description="Helical" evidence="6">
    <location>
        <begin position="419"/>
        <end position="440"/>
    </location>
</feature>
<evidence type="ECO:0000256" key="3">
    <source>
        <dbReference type="ARBA" id="ARBA00022692"/>
    </source>
</evidence>
<evidence type="ECO:0000256" key="5">
    <source>
        <dbReference type="ARBA" id="ARBA00023136"/>
    </source>
</evidence>
<name>A0ABQ0BGF9_9FIRM</name>
<evidence type="ECO:0000256" key="2">
    <source>
        <dbReference type="ARBA" id="ARBA00022475"/>
    </source>
</evidence>
<reference evidence="8 9" key="1">
    <citation type="submission" date="2024-04" db="EMBL/GenBank/DDBJ databases">
        <title>Defined microbial consortia suppress multidrug-resistant proinflammatory Enterobacteriaceae via ecological control.</title>
        <authorList>
            <person name="Furuichi M."/>
            <person name="Kawaguchi T."/>
            <person name="Pust M."/>
            <person name="Yasuma K."/>
            <person name="Plichta D."/>
            <person name="Hasegawa N."/>
            <person name="Ohya T."/>
            <person name="Bhattarai S."/>
            <person name="Sasajima S."/>
            <person name="Aoto Y."/>
            <person name="Tuganbaev T."/>
            <person name="Yaginuma M."/>
            <person name="Ueda M."/>
            <person name="Okahashi N."/>
            <person name="Amafuji K."/>
            <person name="Kiridooshi Y."/>
            <person name="Sugita K."/>
            <person name="Strazar M."/>
            <person name="Skelly A."/>
            <person name="Suda W."/>
            <person name="Hattori M."/>
            <person name="Nakamoto N."/>
            <person name="Caballero S."/>
            <person name="Norman J."/>
            <person name="Olle B."/>
            <person name="Tanoue T."/>
            <person name="Arita M."/>
            <person name="Bucci V."/>
            <person name="Atarashi K."/>
            <person name="Xavier R."/>
            <person name="Honda K."/>
        </authorList>
    </citation>
    <scope>NUCLEOTIDE SEQUENCE [LARGE SCALE GENOMIC DNA]</scope>
    <source>
        <strain evidence="9">k04-0078-D8-1</strain>
    </source>
</reference>
<comment type="caution">
    <text evidence="8">The sequence shown here is derived from an EMBL/GenBank/DDBJ whole genome shotgun (WGS) entry which is preliminary data.</text>
</comment>
<keyword evidence="2" id="KW-1003">Cell membrane</keyword>
<dbReference type="RefSeq" id="WP_390408999.1">
    <property type="nucleotide sequence ID" value="NZ_BAABYW010000001.1"/>
</dbReference>
<evidence type="ECO:0000256" key="4">
    <source>
        <dbReference type="ARBA" id="ARBA00022989"/>
    </source>
</evidence>
<dbReference type="PANTHER" id="PTHR30572:SF9">
    <property type="entry name" value="ABC TRANSPORTER PERMEASE PROTEIN"/>
    <property type="match status" value="1"/>
</dbReference>
<dbReference type="InterPro" id="IPR050250">
    <property type="entry name" value="Macrolide_Exporter_MacB"/>
</dbReference>
<organism evidence="8 9">
    <name type="scientific">Blautia hominis</name>
    <dbReference type="NCBI Taxonomy" id="2025493"/>
    <lineage>
        <taxon>Bacteria</taxon>
        <taxon>Bacillati</taxon>
        <taxon>Bacillota</taxon>
        <taxon>Clostridia</taxon>
        <taxon>Lachnospirales</taxon>
        <taxon>Lachnospiraceae</taxon>
        <taxon>Blautia</taxon>
    </lineage>
</organism>
<evidence type="ECO:0000313" key="8">
    <source>
        <dbReference type="EMBL" id="GAA6410514.1"/>
    </source>
</evidence>
<dbReference type="InterPro" id="IPR003838">
    <property type="entry name" value="ABC3_permease_C"/>
</dbReference>
<keyword evidence="3 6" id="KW-0812">Transmembrane</keyword>
<comment type="subcellular location">
    <subcellularLocation>
        <location evidence="1">Cell membrane</location>
        <topology evidence="1">Multi-pass membrane protein</topology>
    </subcellularLocation>
</comment>
<evidence type="ECO:0000256" key="6">
    <source>
        <dbReference type="SAM" id="Phobius"/>
    </source>
</evidence>
<dbReference type="Pfam" id="PF02687">
    <property type="entry name" value="FtsX"/>
    <property type="match status" value="1"/>
</dbReference>
<accession>A0ABQ0BGF9</accession>
<dbReference type="PANTHER" id="PTHR30572">
    <property type="entry name" value="MEMBRANE COMPONENT OF TRANSPORTER-RELATED"/>
    <property type="match status" value="1"/>
</dbReference>
<keyword evidence="4 6" id="KW-1133">Transmembrane helix</keyword>
<keyword evidence="5 6" id="KW-0472">Membrane</keyword>
<sequence>MNVFRRSLLYMKRKKGQTVTLFTLFCLISAFLLICFSILAAADTAAKELRTSIGGAFYLRPASGFDLEDGKMIRSEGGTSAITDDNIREIMEGGNIKYCNALNYGYAKSDALDFIPGEGFNDGSNMGKVAAMNYTSLADQFIENKLELTEGRHLTKKDKNKILISEELALANQLKVGDRVKFTHAGLNKADGEYRDSIPIKNAFSEAEIVGIYKDKTGQPGEAGTPTPGRKENLIFSDHNFLVELNEQKEGEYKGEVNFYVSDPLLLKEIISKVEKMETIDWGNFALRENDFQYKEIAGSLGAIQHLIRILIVCASAASMAVLILILTMRIRGRVHEAGILLAIGKTKKEIAGQFVAEVLGVFLAAFLCSAVLSYLTADGIDNMVFGGLLKTSIDIGAIETGFAKGTEVKQYLQFDGSLALILLLGQGVAVTAAVVLSSFKVMSLKPKEILTKMS</sequence>
<feature type="transmembrane region" description="Helical" evidence="6">
    <location>
        <begin position="355"/>
        <end position="376"/>
    </location>
</feature>
<evidence type="ECO:0000313" key="9">
    <source>
        <dbReference type="Proteomes" id="UP001600943"/>
    </source>
</evidence>
<dbReference type="Proteomes" id="UP001600943">
    <property type="component" value="Unassembled WGS sequence"/>
</dbReference>